<keyword evidence="1" id="KW-0597">Phosphoprotein</keyword>
<evidence type="ECO:0000313" key="4">
    <source>
        <dbReference type="Proteomes" id="UP000095649"/>
    </source>
</evidence>
<reference evidence="3 4" key="1">
    <citation type="submission" date="2015-09" db="EMBL/GenBank/DDBJ databases">
        <authorList>
            <consortium name="Pathogen Informatics"/>
        </authorList>
    </citation>
    <scope>NUCLEOTIDE SEQUENCE [LARGE SCALE GENOMIC DNA]</scope>
    <source>
        <strain evidence="3 4">2789STDY5834970</strain>
    </source>
</reference>
<organism evidence="3 4">
    <name type="scientific">Faecalibacterium prausnitzii</name>
    <dbReference type="NCBI Taxonomy" id="853"/>
    <lineage>
        <taxon>Bacteria</taxon>
        <taxon>Bacillati</taxon>
        <taxon>Bacillota</taxon>
        <taxon>Clostridia</taxon>
        <taxon>Eubacteriales</taxon>
        <taxon>Oscillospiraceae</taxon>
        <taxon>Faecalibacterium</taxon>
    </lineage>
</organism>
<name>A0A173V1V8_9FIRM</name>
<dbReference type="Gene3D" id="1.20.120.160">
    <property type="entry name" value="HPT domain"/>
    <property type="match status" value="1"/>
</dbReference>
<feature type="modified residue" description="Phosphohistidine" evidence="1">
    <location>
        <position position="60"/>
    </location>
</feature>
<dbReference type="PROSITE" id="PS50894">
    <property type="entry name" value="HPT"/>
    <property type="match status" value="1"/>
</dbReference>
<dbReference type="Proteomes" id="UP000095649">
    <property type="component" value="Unassembled WGS sequence"/>
</dbReference>
<evidence type="ECO:0000256" key="1">
    <source>
        <dbReference type="PROSITE-ProRule" id="PRU00110"/>
    </source>
</evidence>
<dbReference type="RefSeq" id="WP_055186758.1">
    <property type="nucleotide sequence ID" value="NZ_CYXN01000029.1"/>
</dbReference>
<sequence length="115" mass="13178">MTIQECYKKMGADYQEVLGRLYNEAMICKFVRMFLQDDSFQILEEALRRGDVKEAFRGAHTLKGVCQNLGFSNLYAPTYTLTETLRAGQLEGTQEQFAKVAEQYQCTMDAIRALD</sequence>
<evidence type="ECO:0000313" key="3">
    <source>
        <dbReference type="EMBL" id="CUN20265.1"/>
    </source>
</evidence>
<dbReference type="InterPro" id="IPR036641">
    <property type="entry name" value="HPT_dom_sf"/>
</dbReference>
<feature type="domain" description="HPt" evidence="2">
    <location>
        <begin position="23"/>
        <end position="114"/>
    </location>
</feature>
<gene>
    <name evidence="3" type="ORF">ERS852582_02429</name>
</gene>
<evidence type="ECO:0000259" key="2">
    <source>
        <dbReference type="PROSITE" id="PS50894"/>
    </source>
</evidence>
<protein>
    <submittedName>
        <fullName evidence="3">Hpt domain</fullName>
    </submittedName>
</protein>
<dbReference type="SUPFAM" id="SSF47226">
    <property type="entry name" value="Histidine-containing phosphotransfer domain, HPT domain"/>
    <property type="match status" value="1"/>
</dbReference>
<dbReference type="GO" id="GO:0000160">
    <property type="term" value="P:phosphorelay signal transduction system"/>
    <property type="evidence" value="ECO:0007669"/>
    <property type="project" value="InterPro"/>
</dbReference>
<dbReference type="EMBL" id="CYXN01000029">
    <property type="protein sequence ID" value="CUN20265.1"/>
    <property type="molecule type" value="Genomic_DNA"/>
</dbReference>
<dbReference type="InterPro" id="IPR008207">
    <property type="entry name" value="Sig_transdc_His_kin_Hpt_dom"/>
</dbReference>
<proteinExistence type="predicted"/>
<dbReference type="AlphaFoldDB" id="A0A173V1V8"/>
<dbReference type="Pfam" id="PF01627">
    <property type="entry name" value="Hpt"/>
    <property type="match status" value="1"/>
</dbReference>
<accession>A0A173V1V8</accession>
<dbReference type="OrthoDB" id="1669200at2"/>